<dbReference type="InterPro" id="IPR037523">
    <property type="entry name" value="VOC_core"/>
</dbReference>
<dbReference type="KEGG" id="paek:D3873_09375"/>
<name>A0A385YX01_9BACL</name>
<accession>A0A385YX01</accession>
<evidence type="ECO:0000313" key="2">
    <source>
        <dbReference type="EMBL" id="AYC30073.1"/>
    </source>
</evidence>
<dbReference type="EMBL" id="CP032418">
    <property type="protein sequence ID" value="AYC30073.1"/>
    <property type="molecule type" value="Genomic_DNA"/>
</dbReference>
<proteinExistence type="predicted"/>
<dbReference type="PANTHER" id="PTHR33993:SF2">
    <property type="entry name" value="VOC DOMAIN-CONTAINING PROTEIN"/>
    <property type="match status" value="1"/>
</dbReference>
<sequence length="117" mass="13436">MEFGYVMVFVTDVQQAKQFYQDILELPLIHEEPNRLVFSMGPQKLVLFQADKKTETGDYSNEARTVLVFHVGDVHNTFAKLQEKGVQFLHTKPTEARYAAFTDPFGNVHEIAEKSNE</sequence>
<organism evidence="2 3">
    <name type="scientific">Paenisporosarcina cavernae</name>
    <dbReference type="NCBI Taxonomy" id="2320858"/>
    <lineage>
        <taxon>Bacteria</taxon>
        <taxon>Bacillati</taxon>
        <taxon>Bacillota</taxon>
        <taxon>Bacilli</taxon>
        <taxon>Bacillales</taxon>
        <taxon>Caryophanaceae</taxon>
        <taxon>Paenisporosarcina</taxon>
    </lineage>
</organism>
<dbReference type="Proteomes" id="UP000265725">
    <property type="component" value="Chromosome"/>
</dbReference>
<dbReference type="InterPro" id="IPR052164">
    <property type="entry name" value="Anthracycline_SecMetBiosynth"/>
</dbReference>
<dbReference type="PANTHER" id="PTHR33993">
    <property type="entry name" value="GLYOXALASE-RELATED"/>
    <property type="match status" value="1"/>
</dbReference>
<dbReference type="Gene3D" id="3.10.180.10">
    <property type="entry name" value="2,3-Dihydroxybiphenyl 1,2-Dioxygenase, domain 1"/>
    <property type="match status" value="1"/>
</dbReference>
<dbReference type="OrthoDB" id="9794917at2"/>
<keyword evidence="3" id="KW-1185">Reference proteome</keyword>
<protein>
    <submittedName>
        <fullName evidence="2">VOC family protein</fullName>
    </submittedName>
</protein>
<gene>
    <name evidence="2" type="ORF">D3873_09375</name>
</gene>
<dbReference type="SUPFAM" id="SSF54593">
    <property type="entry name" value="Glyoxalase/Bleomycin resistance protein/Dihydroxybiphenyl dioxygenase"/>
    <property type="match status" value="1"/>
</dbReference>
<reference evidence="3" key="1">
    <citation type="submission" date="2018-09" db="EMBL/GenBank/DDBJ databases">
        <authorList>
            <person name="Zhu H."/>
        </authorList>
    </citation>
    <scope>NUCLEOTIDE SEQUENCE [LARGE SCALE GENOMIC DNA]</scope>
    <source>
        <strain evidence="3">K2R23-3</strain>
    </source>
</reference>
<dbReference type="PROSITE" id="PS51819">
    <property type="entry name" value="VOC"/>
    <property type="match status" value="1"/>
</dbReference>
<feature type="domain" description="VOC" evidence="1">
    <location>
        <begin position="2"/>
        <end position="114"/>
    </location>
</feature>
<evidence type="ECO:0000313" key="3">
    <source>
        <dbReference type="Proteomes" id="UP000265725"/>
    </source>
</evidence>
<dbReference type="InterPro" id="IPR004360">
    <property type="entry name" value="Glyas_Fos-R_dOase_dom"/>
</dbReference>
<dbReference type="RefSeq" id="WP_119883790.1">
    <property type="nucleotide sequence ID" value="NZ_CP032418.1"/>
</dbReference>
<dbReference type="InterPro" id="IPR029068">
    <property type="entry name" value="Glyas_Bleomycin-R_OHBP_Dase"/>
</dbReference>
<evidence type="ECO:0000259" key="1">
    <source>
        <dbReference type="PROSITE" id="PS51819"/>
    </source>
</evidence>
<dbReference type="Pfam" id="PF00903">
    <property type="entry name" value="Glyoxalase"/>
    <property type="match status" value="1"/>
</dbReference>
<dbReference type="AlphaFoldDB" id="A0A385YX01"/>